<dbReference type="Proteomes" id="UP000597338">
    <property type="component" value="Unassembled WGS sequence"/>
</dbReference>
<comment type="caution">
    <text evidence="2">The sequence shown here is derived from an EMBL/GenBank/DDBJ whole genome shotgun (WGS) entry which is preliminary data.</text>
</comment>
<dbReference type="InterPro" id="IPR013022">
    <property type="entry name" value="Xyl_isomerase-like_TIM-brl"/>
</dbReference>
<dbReference type="Pfam" id="PF01261">
    <property type="entry name" value="AP_endonuc_2"/>
    <property type="match status" value="1"/>
</dbReference>
<reference evidence="3" key="1">
    <citation type="journal article" date="2019" name="Int. J. Syst. Evol. Microbiol.">
        <title>The Global Catalogue of Microorganisms (GCM) 10K type strain sequencing project: providing services to taxonomists for standard genome sequencing and annotation.</title>
        <authorList>
            <consortium name="The Broad Institute Genomics Platform"/>
            <consortium name="The Broad Institute Genome Sequencing Center for Infectious Disease"/>
            <person name="Wu L."/>
            <person name="Ma J."/>
        </authorList>
    </citation>
    <scope>NUCLEOTIDE SEQUENCE [LARGE SCALE GENOMIC DNA]</scope>
    <source>
        <strain evidence="3">CGMCC 1.15342</strain>
    </source>
</reference>
<proteinExistence type="predicted"/>
<gene>
    <name evidence="2" type="ORF">GCM10011386_27980</name>
</gene>
<keyword evidence="3" id="KW-1185">Reference proteome</keyword>
<evidence type="ECO:0000313" key="2">
    <source>
        <dbReference type="EMBL" id="GGC34306.1"/>
    </source>
</evidence>
<feature type="domain" description="Xylose isomerase-like TIM barrel" evidence="1">
    <location>
        <begin position="65"/>
        <end position="277"/>
    </location>
</feature>
<dbReference type="SUPFAM" id="SSF51658">
    <property type="entry name" value="Xylose isomerase-like"/>
    <property type="match status" value="1"/>
</dbReference>
<dbReference type="InterPro" id="IPR050312">
    <property type="entry name" value="IolE/XylAMocC-like"/>
</dbReference>
<name>A0ABQ1M795_9SPHI</name>
<sequence>MLNSMNIYDRRTVLKGFAAWAVLAAVNVPWPGFGTGNKRRYRIGACDWSIGKQCDTGALELAGILGLDGVQVSLGTVQNGMHLRRKVVQQAYLEAVAAHGVKISSLAIGELNNVPYKSEPETEEWVRGSIYAAKALGCRVVLLAFFGKGDIRGDGAGIAEVIRRLKKVAPLAEKEDVILGIESWLSADELLAIIGEVGSSHVRVYYDVANATEMGYDIYHEMKQLGSEYICEVHAKENGALLGQGKIDFKKVRHALDGIGYGGWVVLEGGVPAGMDVNEAYLANTRYIRSVFG</sequence>
<dbReference type="Gene3D" id="3.20.20.150">
    <property type="entry name" value="Divalent-metal-dependent TIM barrel enzymes"/>
    <property type="match status" value="1"/>
</dbReference>
<dbReference type="EMBL" id="BMIK01000009">
    <property type="protein sequence ID" value="GGC34306.1"/>
    <property type="molecule type" value="Genomic_DNA"/>
</dbReference>
<evidence type="ECO:0000259" key="1">
    <source>
        <dbReference type="Pfam" id="PF01261"/>
    </source>
</evidence>
<organism evidence="2 3">
    <name type="scientific">Parapedobacter defluvii</name>
    <dbReference type="NCBI Taxonomy" id="2045106"/>
    <lineage>
        <taxon>Bacteria</taxon>
        <taxon>Pseudomonadati</taxon>
        <taxon>Bacteroidota</taxon>
        <taxon>Sphingobacteriia</taxon>
        <taxon>Sphingobacteriales</taxon>
        <taxon>Sphingobacteriaceae</taxon>
        <taxon>Parapedobacter</taxon>
    </lineage>
</organism>
<dbReference type="PANTHER" id="PTHR12110">
    <property type="entry name" value="HYDROXYPYRUVATE ISOMERASE"/>
    <property type="match status" value="1"/>
</dbReference>
<protein>
    <recommendedName>
        <fullName evidence="1">Xylose isomerase-like TIM barrel domain-containing protein</fullName>
    </recommendedName>
</protein>
<dbReference type="InterPro" id="IPR036237">
    <property type="entry name" value="Xyl_isomerase-like_sf"/>
</dbReference>
<evidence type="ECO:0000313" key="3">
    <source>
        <dbReference type="Proteomes" id="UP000597338"/>
    </source>
</evidence>
<accession>A0ABQ1M795</accession>
<dbReference type="PANTHER" id="PTHR12110:SF53">
    <property type="entry name" value="BLR5974 PROTEIN"/>
    <property type="match status" value="1"/>
</dbReference>